<keyword evidence="2 4" id="KW-0479">Metal-binding</keyword>
<dbReference type="InterPro" id="IPR051459">
    <property type="entry name" value="Cytochrome_c-type_DH"/>
</dbReference>
<proteinExistence type="predicted"/>
<sequence>MTWAACLCWFGCSSKPAETTDVMAEGSPKFQQYYVHGKELYTTYCSNCHQQSGTGLGRLYPPLNVSDYVDANQSAVLCLMRNGKEGELTVNGKSFNKKMPAIPALTDIEIAEIATYIYNSWGRTKGIVEVQQVSRVLASCDTLR</sequence>
<organism evidence="6 7">
    <name type="scientific">Chryseolinea lacunae</name>
    <dbReference type="NCBI Taxonomy" id="2801331"/>
    <lineage>
        <taxon>Bacteria</taxon>
        <taxon>Pseudomonadati</taxon>
        <taxon>Bacteroidota</taxon>
        <taxon>Cytophagia</taxon>
        <taxon>Cytophagales</taxon>
        <taxon>Fulvivirgaceae</taxon>
        <taxon>Chryseolinea</taxon>
    </lineage>
</organism>
<evidence type="ECO:0000313" key="7">
    <source>
        <dbReference type="Proteomes" id="UP000613030"/>
    </source>
</evidence>
<accession>A0ABS1KSR6</accession>
<dbReference type="PANTHER" id="PTHR35008:SF8">
    <property type="entry name" value="ALCOHOL DEHYDROGENASE CYTOCHROME C SUBUNIT"/>
    <property type="match status" value="1"/>
</dbReference>
<protein>
    <submittedName>
        <fullName evidence="6">Cytochrome c</fullName>
    </submittedName>
</protein>
<evidence type="ECO:0000313" key="6">
    <source>
        <dbReference type="EMBL" id="MBL0742400.1"/>
    </source>
</evidence>
<evidence type="ECO:0000259" key="5">
    <source>
        <dbReference type="PROSITE" id="PS51007"/>
    </source>
</evidence>
<keyword evidence="7" id="KW-1185">Reference proteome</keyword>
<dbReference type="EMBL" id="JAERRB010000004">
    <property type="protein sequence ID" value="MBL0742400.1"/>
    <property type="molecule type" value="Genomic_DNA"/>
</dbReference>
<dbReference type="InterPro" id="IPR036909">
    <property type="entry name" value="Cyt_c-like_dom_sf"/>
</dbReference>
<dbReference type="PROSITE" id="PS51007">
    <property type="entry name" value="CYTC"/>
    <property type="match status" value="1"/>
</dbReference>
<evidence type="ECO:0000256" key="4">
    <source>
        <dbReference type="PROSITE-ProRule" id="PRU00433"/>
    </source>
</evidence>
<dbReference type="Pfam" id="PF13442">
    <property type="entry name" value="Cytochrome_CBB3"/>
    <property type="match status" value="1"/>
</dbReference>
<name>A0ABS1KSR6_9BACT</name>
<dbReference type="Proteomes" id="UP000613030">
    <property type="component" value="Unassembled WGS sequence"/>
</dbReference>
<keyword evidence="3 4" id="KW-0408">Iron</keyword>
<comment type="caution">
    <text evidence="6">The sequence shown here is derived from an EMBL/GenBank/DDBJ whole genome shotgun (WGS) entry which is preliminary data.</text>
</comment>
<evidence type="ECO:0000256" key="3">
    <source>
        <dbReference type="ARBA" id="ARBA00023004"/>
    </source>
</evidence>
<feature type="domain" description="Cytochrome c" evidence="5">
    <location>
        <begin position="32"/>
        <end position="121"/>
    </location>
</feature>
<dbReference type="Gene3D" id="1.10.760.10">
    <property type="entry name" value="Cytochrome c-like domain"/>
    <property type="match status" value="1"/>
</dbReference>
<reference evidence="6 7" key="1">
    <citation type="submission" date="2021-01" db="EMBL/GenBank/DDBJ databases">
        <title>Chryseolinea sp. Jin1 Genome sequencing and assembly.</title>
        <authorList>
            <person name="Kim I."/>
        </authorList>
    </citation>
    <scope>NUCLEOTIDE SEQUENCE [LARGE SCALE GENOMIC DNA]</scope>
    <source>
        <strain evidence="6 7">Jin1</strain>
    </source>
</reference>
<keyword evidence="1 4" id="KW-0349">Heme</keyword>
<evidence type="ECO:0000256" key="2">
    <source>
        <dbReference type="ARBA" id="ARBA00022723"/>
    </source>
</evidence>
<dbReference type="SUPFAM" id="SSF46626">
    <property type="entry name" value="Cytochrome c"/>
    <property type="match status" value="1"/>
</dbReference>
<evidence type="ECO:0000256" key="1">
    <source>
        <dbReference type="ARBA" id="ARBA00022617"/>
    </source>
</evidence>
<dbReference type="RefSeq" id="WP_202010597.1">
    <property type="nucleotide sequence ID" value="NZ_JAERRB010000004.1"/>
</dbReference>
<dbReference type="PANTHER" id="PTHR35008">
    <property type="entry name" value="BLL4482 PROTEIN-RELATED"/>
    <property type="match status" value="1"/>
</dbReference>
<dbReference type="InterPro" id="IPR009056">
    <property type="entry name" value="Cyt_c-like_dom"/>
</dbReference>
<gene>
    <name evidence="6" type="ORF">JI741_14330</name>
</gene>